<dbReference type="GO" id="GO:0009401">
    <property type="term" value="P:phosphoenolpyruvate-dependent sugar phosphotransferase system"/>
    <property type="evidence" value="ECO:0007669"/>
    <property type="project" value="UniProtKB-KW"/>
</dbReference>
<dbReference type="OrthoDB" id="95460at2"/>
<proteinExistence type="predicted"/>
<reference evidence="7 8" key="1">
    <citation type="submission" date="2019-03" db="EMBL/GenBank/DDBJ databases">
        <title>Genomic Encyclopedia of Type Strains, Phase IV (KMG-IV): sequencing the most valuable type-strain genomes for metagenomic binning, comparative biology and taxonomic classification.</title>
        <authorList>
            <person name="Goeker M."/>
        </authorList>
    </citation>
    <scope>NUCLEOTIDE SEQUENCE [LARGE SCALE GENOMIC DNA]</scope>
    <source>
        <strain evidence="7 8">DSM 20467</strain>
    </source>
</reference>
<dbReference type="Pfam" id="PF00359">
    <property type="entry name" value="PTS_EIIA_2"/>
    <property type="match status" value="1"/>
</dbReference>
<evidence type="ECO:0000256" key="3">
    <source>
        <dbReference type="ARBA" id="ARBA00022597"/>
    </source>
</evidence>
<keyword evidence="3" id="KW-0762">Sugar transport</keyword>
<evidence type="ECO:0000256" key="5">
    <source>
        <dbReference type="ARBA" id="ARBA00022683"/>
    </source>
</evidence>
<name>A0A4R3KDC2_9FIRM</name>
<dbReference type="SUPFAM" id="SSF55804">
    <property type="entry name" value="Phoshotransferase/anion transport protein"/>
    <property type="match status" value="1"/>
</dbReference>
<organism evidence="7 8">
    <name type="scientific">Pectinatus cerevisiiphilus</name>
    <dbReference type="NCBI Taxonomy" id="86956"/>
    <lineage>
        <taxon>Bacteria</taxon>
        <taxon>Bacillati</taxon>
        <taxon>Bacillota</taxon>
        <taxon>Negativicutes</taxon>
        <taxon>Selenomonadales</taxon>
        <taxon>Selenomonadaceae</taxon>
        <taxon>Pectinatus</taxon>
    </lineage>
</organism>
<dbReference type="GO" id="GO:0016020">
    <property type="term" value="C:membrane"/>
    <property type="evidence" value="ECO:0007669"/>
    <property type="project" value="InterPro"/>
</dbReference>
<dbReference type="InterPro" id="IPR002178">
    <property type="entry name" value="PTS_EIIA_type-2_dom"/>
</dbReference>
<protein>
    <submittedName>
        <fullName evidence="7">PTS system IIA component (Fru family)</fullName>
    </submittedName>
</protein>
<evidence type="ECO:0000256" key="1">
    <source>
        <dbReference type="ARBA" id="ARBA00022448"/>
    </source>
</evidence>
<keyword evidence="8" id="KW-1185">Reference proteome</keyword>
<evidence type="ECO:0000256" key="2">
    <source>
        <dbReference type="ARBA" id="ARBA00022553"/>
    </source>
</evidence>
<keyword evidence="1" id="KW-0813">Transport</keyword>
<evidence type="ECO:0000259" key="6">
    <source>
        <dbReference type="PROSITE" id="PS51094"/>
    </source>
</evidence>
<gene>
    <name evidence="7" type="ORF">EDC37_103194</name>
</gene>
<evidence type="ECO:0000256" key="4">
    <source>
        <dbReference type="ARBA" id="ARBA00022679"/>
    </source>
</evidence>
<feature type="domain" description="PTS EIIA type-2" evidence="6">
    <location>
        <begin position="1"/>
        <end position="145"/>
    </location>
</feature>
<accession>A0A4R3KDC2</accession>
<comment type="caution">
    <text evidence="7">The sequence shown here is derived from an EMBL/GenBank/DDBJ whole genome shotgun (WGS) entry which is preliminary data.</text>
</comment>
<dbReference type="InterPro" id="IPR004715">
    <property type="entry name" value="PTS_IIA_fruc"/>
</dbReference>
<dbReference type="PANTHER" id="PTHR47738">
    <property type="entry name" value="PTS SYSTEM FRUCTOSE-LIKE EIIA COMPONENT-RELATED"/>
    <property type="match status" value="1"/>
</dbReference>
<dbReference type="CDD" id="cd00211">
    <property type="entry name" value="PTS_IIA_fru"/>
    <property type="match status" value="1"/>
</dbReference>
<keyword evidence="4" id="KW-0808">Transferase</keyword>
<evidence type="ECO:0000313" key="7">
    <source>
        <dbReference type="EMBL" id="TCS81023.1"/>
    </source>
</evidence>
<keyword evidence="5" id="KW-0598">Phosphotransferase system</keyword>
<sequence length="149" mass="17023">MISRKLIFIRQSFQNRLAVIDFIAAMADKAGMLHDQQKFIATVLDREADISTSIGYGIAIPHGKTDAVKEAFIAYVNVKEAFEWDNITKDRVKAIFLIGVPEKHTNKLHLKAISEISKKLINNSFREELFRCQTEKEAFKLLNSINKKL</sequence>
<dbReference type="PROSITE" id="PS51094">
    <property type="entry name" value="PTS_EIIA_TYPE_2"/>
    <property type="match status" value="1"/>
</dbReference>
<dbReference type="AlphaFoldDB" id="A0A4R3KDC2"/>
<dbReference type="Gene3D" id="3.40.930.10">
    <property type="entry name" value="Mannitol-specific EII, Chain A"/>
    <property type="match status" value="1"/>
</dbReference>
<dbReference type="PROSITE" id="PS00372">
    <property type="entry name" value="PTS_EIIA_TYPE_2_HIS"/>
    <property type="match status" value="1"/>
</dbReference>
<dbReference type="RefSeq" id="WP_132547808.1">
    <property type="nucleotide sequence ID" value="NZ_SMAA01000003.1"/>
</dbReference>
<dbReference type="EMBL" id="SMAA01000003">
    <property type="protein sequence ID" value="TCS81023.1"/>
    <property type="molecule type" value="Genomic_DNA"/>
</dbReference>
<keyword evidence="2" id="KW-0597">Phosphoprotein</keyword>
<dbReference type="GO" id="GO:0008982">
    <property type="term" value="F:protein-N(PI)-phosphohistidine-sugar phosphotransferase activity"/>
    <property type="evidence" value="ECO:0007669"/>
    <property type="project" value="InterPro"/>
</dbReference>
<dbReference type="PANTHER" id="PTHR47738:SF2">
    <property type="entry name" value="PTS SYSTEM FRUCTOSE-LIKE EIIA COMPONENT"/>
    <property type="match status" value="1"/>
</dbReference>
<dbReference type="InterPro" id="IPR051541">
    <property type="entry name" value="PTS_SugarTrans_NitroReg"/>
</dbReference>
<dbReference type="NCBIfam" id="TIGR00848">
    <property type="entry name" value="fruA"/>
    <property type="match status" value="1"/>
</dbReference>
<dbReference type="Proteomes" id="UP000295188">
    <property type="component" value="Unassembled WGS sequence"/>
</dbReference>
<dbReference type="InterPro" id="IPR016152">
    <property type="entry name" value="PTrfase/Anion_transptr"/>
</dbReference>
<evidence type="ECO:0000313" key="8">
    <source>
        <dbReference type="Proteomes" id="UP000295188"/>
    </source>
</evidence>